<feature type="compositionally biased region" description="Low complexity" evidence="1">
    <location>
        <begin position="20"/>
        <end position="40"/>
    </location>
</feature>
<sequence length="149" mass="14983">MVATVAPGPGYFPGPPATPADPATSLSPRSPSAAGAPASPTELPVAHSGTSASARGISLSVPVQQPPARVDGEVAGLPVSRRLLHTGHQVLVGRSAQLLETVARLPGVTSELPSPFQESGYYFSARTDTLDADTLNADAPRLSPGASPG</sequence>
<dbReference type="InterPro" id="IPR024486">
    <property type="entry name" value="DUF2617"/>
</dbReference>
<proteinExistence type="predicted"/>
<feature type="compositionally biased region" description="Pro residues" evidence="1">
    <location>
        <begin position="10"/>
        <end position="19"/>
    </location>
</feature>
<name>A0ABX6ILR8_9ACTN</name>
<gene>
    <name evidence="2" type="ORF">GII31_20085</name>
</gene>
<keyword evidence="3" id="KW-1185">Reference proteome</keyword>
<dbReference type="Proteomes" id="UP001059836">
    <property type="component" value="Chromosome"/>
</dbReference>
<reference evidence="2" key="1">
    <citation type="journal article" date="2021" name="Nat. Microbiol.">
        <title>Cocultivation of an ultrasmall environmental parasitic bacterium with lytic ability against bacteria associated with wastewater foams.</title>
        <authorList>
            <person name="Batinovic S."/>
            <person name="Rose J.J.A."/>
            <person name="Ratcliffe J."/>
            <person name="Seviour R.J."/>
            <person name="Petrovski S."/>
        </authorList>
    </citation>
    <scope>NUCLEOTIDE SEQUENCE</scope>
    <source>
        <strain evidence="2">CON9</strain>
    </source>
</reference>
<dbReference type="RefSeq" id="WP_213245124.1">
    <property type="nucleotide sequence ID" value="NZ_CP045806.1"/>
</dbReference>
<dbReference type="EMBL" id="CP045809">
    <property type="protein sequence ID" value="QHN36852.1"/>
    <property type="molecule type" value="Genomic_DNA"/>
</dbReference>
<protein>
    <submittedName>
        <fullName evidence="2">DUF2617 family protein</fullName>
    </submittedName>
</protein>
<evidence type="ECO:0000256" key="1">
    <source>
        <dbReference type="SAM" id="MobiDB-lite"/>
    </source>
</evidence>
<feature type="region of interest" description="Disordered" evidence="1">
    <location>
        <begin position="1"/>
        <end position="65"/>
    </location>
</feature>
<accession>A0ABX6ILR8</accession>
<evidence type="ECO:0000313" key="2">
    <source>
        <dbReference type="EMBL" id="QHN36852.1"/>
    </source>
</evidence>
<evidence type="ECO:0000313" key="3">
    <source>
        <dbReference type="Proteomes" id="UP001059836"/>
    </source>
</evidence>
<dbReference type="Pfam" id="PF10936">
    <property type="entry name" value="DUF2617"/>
    <property type="match status" value="1"/>
</dbReference>
<organism evidence="2 3">
    <name type="scientific">Gordonia pseudamarae</name>
    <dbReference type="NCBI Taxonomy" id="2831662"/>
    <lineage>
        <taxon>Bacteria</taxon>
        <taxon>Bacillati</taxon>
        <taxon>Actinomycetota</taxon>
        <taxon>Actinomycetes</taxon>
        <taxon>Mycobacteriales</taxon>
        <taxon>Gordoniaceae</taxon>
        <taxon>Gordonia</taxon>
    </lineage>
</organism>